<evidence type="ECO:0000256" key="3">
    <source>
        <dbReference type="ARBA" id="ARBA00022448"/>
    </source>
</evidence>
<feature type="transmembrane region" description="Helical" evidence="9">
    <location>
        <begin position="378"/>
        <end position="400"/>
    </location>
</feature>
<feature type="transmembrane region" description="Helical" evidence="9">
    <location>
        <begin position="346"/>
        <end position="366"/>
    </location>
</feature>
<evidence type="ECO:0000313" key="11">
    <source>
        <dbReference type="Proteomes" id="UP001272515"/>
    </source>
</evidence>
<keyword evidence="11" id="KW-1185">Reference proteome</keyword>
<gene>
    <name evidence="10" type="primary">brnQ</name>
    <name evidence="10" type="ORF">RVY80_01740</name>
</gene>
<comment type="similarity">
    <text evidence="2 9">Belongs to the branched chain amino acid transporter family.</text>
</comment>
<evidence type="ECO:0000313" key="10">
    <source>
        <dbReference type="EMBL" id="MDV5087576.1"/>
    </source>
</evidence>
<protein>
    <recommendedName>
        <fullName evidence="9">Branched-chain amino acid transport system carrier protein</fullName>
    </recommendedName>
</protein>
<organism evidence="10 11">
    <name type="scientific">Veillonella absiana</name>
    <dbReference type="NCBI Taxonomy" id="3079305"/>
    <lineage>
        <taxon>Bacteria</taxon>
        <taxon>Bacillati</taxon>
        <taxon>Bacillota</taxon>
        <taxon>Negativicutes</taxon>
        <taxon>Veillonellales</taxon>
        <taxon>Veillonellaceae</taxon>
        <taxon>Veillonella</taxon>
    </lineage>
</organism>
<dbReference type="NCBIfam" id="TIGR00796">
    <property type="entry name" value="livcs"/>
    <property type="match status" value="1"/>
</dbReference>
<comment type="function">
    <text evidence="9">Component of the transport system for branched-chain amino acids.</text>
</comment>
<evidence type="ECO:0000256" key="1">
    <source>
        <dbReference type="ARBA" id="ARBA00004651"/>
    </source>
</evidence>
<keyword evidence="6 9" id="KW-0029">Amino-acid transport</keyword>
<evidence type="ECO:0000256" key="8">
    <source>
        <dbReference type="ARBA" id="ARBA00023136"/>
    </source>
</evidence>
<keyword evidence="8 9" id="KW-0472">Membrane</keyword>
<evidence type="ECO:0000256" key="9">
    <source>
        <dbReference type="RuleBase" id="RU362122"/>
    </source>
</evidence>
<evidence type="ECO:0000256" key="2">
    <source>
        <dbReference type="ARBA" id="ARBA00008540"/>
    </source>
</evidence>
<keyword evidence="3 9" id="KW-0813">Transport</keyword>
<name>A0ABU3Z7D4_9FIRM</name>
<feature type="transmembrane region" description="Helical" evidence="9">
    <location>
        <begin position="154"/>
        <end position="180"/>
    </location>
</feature>
<feature type="transmembrane region" description="Helical" evidence="9">
    <location>
        <begin position="324"/>
        <end position="340"/>
    </location>
</feature>
<dbReference type="PANTHER" id="PTHR30588:SF0">
    <property type="entry name" value="BRANCHED-CHAIN AMINO ACID PERMEASE BRNQ"/>
    <property type="match status" value="1"/>
</dbReference>
<feature type="transmembrane region" description="Helical" evidence="9">
    <location>
        <begin position="43"/>
        <end position="63"/>
    </location>
</feature>
<keyword evidence="7 9" id="KW-1133">Transmembrane helix</keyword>
<dbReference type="PANTHER" id="PTHR30588">
    <property type="entry name" value="BRANCHED-CHAIN AMINO ACID TRANSPORT SYSTEM 2 CARRIER PROTEIN"/>
    <property type="match status" value="1"/>
</dbReference>
<feature type="transmembrane region" description="Helical" evidence="9">
    <location>
        <begin position="83"/>
        <end position="102"/>
    </location>
</feature>
<keyword evidence="5 9" id="KW-0812">Transmembrane</keyword>
<feature type="transmembrane region" description="Helical" evidence="9">
    <location>
        <begin position="240"/>
        <end position="259"/>
    </location>
</feature>
<feature type="transmembrane region" description="Helical" evidence="9">
    <location>
        <begin position="122"/>
        <end position="142"/>
    </location>
</feature>
<reference evidence="10 11" key="1">
    <citation type="submission" date="2023-10" db="EMBL/GenBank/DDBJ databases">
        <title>Veillonella sp. nov., isolated from a pig farm feces dump.</title>
        <authorList>
            <person name="Chang Y.-H."/>
        </authorList>
    </citation>
    <scope>NUCLEOTIDE SEQUENCE [LARGE SCALE GENOMIC DNA]</scope>
    <source>
        <strain evidence="10 11">YH-vei2233</strain>
    </source>
</reference>
<feature type="transmembrane region" description="Helical" evidence="9">
    <location>
        <begin position="200"/>
        <end position="219"/>
    </location>
</feature>
<dbReference type="EMBL" id="JAWJZB010000002">
    <property type="protein sequence ID" value="MDV5087576.1"/>
    <property type="molecule type" value="Genomic_DNA"/>
</dbReference>
<accession>A0ABU3Z7D4</accession>
<evidence type="ECO:0000256" key="5">
    <source>
        <dbReference type="ARBA" id="ARBA00022692"/>
    </source>
</evidence>
<feature type="transmembrane region" description="Helical" evidence="9">
    <location>
        <begin position="279"/>
        <end position="312"/>
    </location>
</feature>
<dbReference type="RefSeq" id="WP_317329418.1">
    <property type="nucleotide sequence ID" value="NZ_JAWJZA010000011.1"/>
</dbReference>
<feature type="transmembrane region" description="Helical" evidence="9">
    <location>
        <begin position="12"/>
        <end position="31"/>
    </location>
</feature>
<sequence length="442" mass="46929">MDTMKNLSTSAYAAIGMMLFALFFGAGNLIFPASLGQQAGDNVGWAILGFILTGVGLPLLGVIAMGYSGCKNAEELAGRVSPLYGRLYTVLLYLSIGPFFAIPRTGTVSYEIAVKPFFKNAGSVEETVFLVAFFAISLWLSINPHKLVNRIGKVLTPALLTVIVLLIIKSFITPIGGYSVAQGNYVTTGSAVLQGFLDGYNTMDALASICFAVLVIDFVKLAGAHTKEQITSAVTKTGTVAVALLGVVYIFIAMIGATSVEQFGLFDTGAPVLSHSAQFLFGDFGGIILGIIVLLACLTTSIGLITSCSAYFGTIYSGIGYKTYVVIFSLASLFFSMYGLKTIISAAIPVLMLLYPLTIVIIGLALMNSLFEGRRCVYAWTIGLTMISALMSGLEAASLAPGFLESVFRDYVPFHMVGMGWIGFAIVGFIIGMIHKSIVKAK</sequence>
<comment type="caution">
    <text evidence="10">The sequence shown here is derived from an EMBL/GenBank/DDBJ whole genome shotgun (WGS) entry which is preliminary data.</text>
</comment>
<dbReference type="InterPro" id="IPR004685">
    <property type="entry name" value="Brnchd-chn_aa_trnsp_Livcs"/>
</dbReference>
<evidence type="ECO:0000256" key="4">
    <source>
        <dbReference type="ARBA" id="ARBA00022475"/>
    </source>
</evidence>
<proteinExistence type="inferred from homology"/>
<feature type="transmembrane region" description="Helical" evidence="9">
    <location>
        <begin position="412"/>
        <end position="434"/>
    </location>
</feature>
<evidence type="ECO:0000256" key="7">
    <source>
        <dbReference type="ARBA" id="ARBA00022989"/>
    </source>
</evidence>
<dbReference type="Pfam" id="PF05525">
    <property type="entry name" value="Branch_AA_trans"/>
    <property type="match status" value="1"/>
</dbReference>
<comment type="subcellular location">
    <subcellularLocation>
        <location evidence="1 9">Cell membrane</location>
        <topology evidence="1 9">Multi-pass membrane protein</topology>
    </subcellularLocation>
</comment>
<dbReference type="Proteomes" id="UP001272515">
    <property type="component" value="Unassembled WGS sequence"/>
</dbReference>
<keyword evidence="4" id="KW-1003">Cell membrane</keyword>
<evidence type="ECO:0000256" key="6">
    <source>
        <dbReference type="ARBA" id="ARBA00022970"/>
    </source>
</evidence>